<keyword evidence="13" id="KW-1185">Reference proteome</keyword>
<dbReference type="PRINTS" id="PR00368">
    <property type="entry name" value="FADPNR"/>
</dbReference>
<dbReference type="SUPFAM" id="SSF51905">
    <property type="entry name" value="FAD/NAD(P)-binding domain"/>
    <property type="match status" value="1"/>
</dbReference>
<name>A0ABQ1N5A6_9BACT</name>
<keyword evidence="7" id="KW-0520">NAD</keyword>
<protein>
    <recommendedName>
        <fullName evidence="2">NADH:ubiquinone reductase (non-electrogenic)</fullName>
        <ecNumber evidence="2">1.6.5.9</ecNumber>
    </recommendedName>
</protein>
<dbReference type="Gene3D" id="3.50.50.100">
    <property type="match status" value="1"/>
</dbReference>
<dbReference type="EMBL" id="BMEC01000015">
    <property type="protein sequence ID" value="GGC51190.1"/>
    <property type="molecule type" value="Genomic_DNA"/>
</dbReference>
<feature type="transmembrane region" description="Helical" evidence="9">
    <location>
        <begin position="378"/>
        <end position="398"/>
    </location>
</feature>
<keyword evidence="4" id="KW-0274">FAD</keyword>
<evidence type="ECO:0000256" key="7">
    <source>
        <dbReference type="ARBA" id="ARBA00023027"/>
    </source>
</evidence>
<comment type="similarity">
    <text evidence="1">Belongs to the NADH dehydrogenase family.</text>
</comment>
<evidence type="ECO:0000256" key="6">
    <source>
        <dbReference type="ARBA" id="ARBA00023002"/>
    </source>
</evidence>
<evidence type="ECO:0000256" key="8">
    <source>
        <dbReference type="ARBA" id="ARBA00047599"/>
    </source>
</evidence>
<gene>
    <name evidence="12" type="primary">ndh</name>
    <name evidence="12" type="ORF">GCM10011506_41160</name>
</gene>
<keyword evidence="3" id="KW-0285">Flavoprotein</keyword>
<comment type="catalytic activity">
    <reaction evidence="8">
        <text>a quinone + NADH + H(+) = a quinol + NAD(+)</text>
        <dbReference type="Rhea" id="RHEA:46160"/>
        <dbReference type="ChEBI" id="CHEBI:15378"/>
        <dbReference type="ChEBI" id="CHEBI:24646"/>
        <dbReference type="ChEBI" id="CHEBI:57540"/>
        <dbReference type="ChEBI" id="CHEBI:57945"/>
        <dbReference type="ChEBI" id="CHEBI:132124"/>
        <dbReference type="EC" id="1.6.5.9"/>
    </reaction>
</comment>
<evidence type="ECO:0000256" key="1">
    <source>
        <dbReference type="ARBA" id="ARBA00005272"/>
    </source>
</evidence>
<reference evidence="13" key="1">
    <citation type="journal article" date="2019" name="Int. J. Syst. Evol. Microbiol.">
        <title>The Global Catalogue of Microorganisms (GCM) 10K type strain sequencing project: providing services to taxonomists for standard genome sequencing and annotation.</title>
        <authorList>
            <consortium name="The Broad Institute Genomics Platform"/>
            <consortium name="The Broad Institute Genome Sequencing Center for Infectious Disease"/>
            <person name="Wu L."/>
            <person name="Ma J."/>
        </authorList>
    </citation>
    <scope>NUCLEOTIDE SEQUENCE [LARGE SCALE GENOMIC DNA]</scope>
    <source>
        <strain evidence="13">CGMCC 1.10832</strain>
    </source>
</reference>
<evidence type="ECO:0000256" key="4">
    <source>
        <dbReference type="ARBA" id="ARBA00022827"/>
    </source>
</evidence>
<comment type="caution">
    <text evidence="12">The sequence shown here is derived from an EMBL/GenBank/DDBJ whole genome shotgun (WGS) entry which is preliminary data.</text>
</comment>
<keyword evidence="9" id="KW-0472">Membrane</keyword>
<dbReference type="RefSeq" id="WP_188467216.1">
    <property type="nucleotide sequence ID" value="NZ_BAABHU010000015.1"/>
</dbReference>
<dbReference type="PANTHER" id="PTHR43706:SF47">
    <property type="entry name" value="EXTERNAL NADH-UBIQUINONE OXIDOREDUCTASE 1, MITOCHONDRIAL-RELATED"/>
    <property type="match status" value="1"/>
</dbReference>
<keyword evidence="6" id="KW-0560">Oxidoreductase</keyword>
<organism evidence="12 13">
    <name type="scientific">Marivirga lumbricoides</name>
    <dbReference type="NCBI Taxonomy" id="1046115"/>
    <lineage>
        <taxon>Bacteria</taxon>
        <taxon>Pseudomonadati</taxon>
        <taxon>Bacteroidota</taxon>
        <taxon>Cytophagia</taxon>
        <taxon>Cytophagales</taxon>
        <taxon>Marivirgaceae</taxon>
        <taxon>Marivirga</taxon>
    </lineage>
</organism>
<dbReference type="Proteomes" id="UP000636010">
    <property type="component" value="Unassembled WGS sequence"/>
</dbReference>
<sequence>MEVNDILKIPKSDNPRIVIIGGGFAGIQMAKMLDKKPVQVVLFDRHNYHTFQPLLYQVATAGLEPDAIAGPLRKIIEKSRNVHFRMAMVNEINTNENTVYTEKGNLQYDYLVIAAGSKTNYFGNYENLKKAFPLKQVPQALDLRSHILQNFEQAVLTSDEEQLNKLLNIVIVGGGPTGVELAGAIGELKKHVMPHDYPELDLSKMNIYLAEGLDRLLAGMSEFADKKAQQYLKKFDVQVKLGSMVTEFDGETVTFKNGEKLTSSTLIWAAGVRGNLIKGMPETSIEKSMYIVDEFNKVINTENIYAVGDNAFMKSDKRPKGYPMLAPVAMQQGENLANNILRKINNKKLKPFKYTNRGTMATIGRNRAIAELPNKIRFGGFFAWIAWMFVHLIQIVGFRSKIVILANWIWNYFTYDRGTRLIIRPYTPPKVEDLKKEEETDR</sequence>
<dbReference type="EC" id="1.6.5.9" evidence="2"/>
<evidence type="ECO:0000259" key="11">
    <source>
        <dbReference type="Pfam" id="PF22366"/>
    </source>
</evidence>
<dbReference type="InterPro" id="IPR045024">
    <property type="entry name" value="NDH-2"/>
</dbReference>
<dbReference type="Pfam" id="PF07992">
    <property type="entry name" value="Pyr_redox_2"/>
    <property type="match status" value="1"/>
</dbReference>
<keyword evidence="9" id="KW-1133">Transmembrane helix</keyword>
<feature type="domain" description="External alternative NADH-ubiquinone oxidoreductase-like C-terminal" evidence="11">
    <location>
        <begin position="357"/>
        <end position="413"/>
    </location>
</feature>
<dbReference type="PANTHER" id="PTHR43706">
    <property type="entry name" value="NADH DEHYDROGENASE"/>
    <property type="match status" value="1"/>
</dbReference>
<proteinExistence type="inferred from homology"/>
<dbReference type="PRINTS" id="PR00411">
    <property type="entry name" value="PNDRDTASEI"/>
</dbReference>
<evidence type="ECO:0000256" key="5">
    <source>
        <dbReference type="ARBA" id="ARBA00022946"/>
    </source>
</evidence>
<dbReference type="Pfam" id="PF22366">
    <property type="entry name" value="NDH2_C"/>
    <property type="match status" value="1"/>
</dbReference>
<dbReference type="InterPro" id="IPR036188">
    <property type="entry name" value="FAD/NAD-bd_sf"/>
</dbReference>
<evidence type="ECO:0000256" key="9">
    <source>
        <dbReference type="SAM" id="Phobius"/>
    </source>
</evidence>
<dbReference type="InterPro" id="IPR023753">
    <property type="entry name" value="FAD/NAD-binding_dom"/>
</dbReference>
<evidence type="ECO:0000313" key="13">
    <source>
        <dbReference type="Proteomes" id="UP000636010"/>
    </source>
</evidence>
<accession>A0ABQ1N5A6</accession>
<dbReference type="InterPro" id="IPR054585">
    <property type="entry name" value="NDH2-like_C"/>
</dbReference>
<keyword evidence="9" id="KW-0812">Transmembrane</keyword>
<evidence type="ECO:0000256" key="3">
    <source>
        <dbReference type="ARBA" id="ARBA00022630"/>
    </source>
</evidence>
<keyword evidence="5" id="KW-0809">Transit peptide</keyword>
<evidence type="ECO:0000259" key="10">
    <source>
        <dbReference type="Pfam" id="PF07992"/>
    </source>
</evidence>
<feature type="domain" description="FAD/NAD(P)-binding" evidence="10">
    <location>
        <begin position="16"/>
        <end position="333"/>
    </location>
</feature>
<evidence type="ECO:0000256" key="2">
    <source>
        <dbReference type="ARBA" id="ARBA00012637"/>
    </source>
</evidence>
<evidence type="ECO:0000313" key="12">
    <source>
        <dbReference type="EMBL" id="GGC51190.1"/>
    </source>
</evidence>